<dbReference type="RefSeq" id="WP_017229181.1">
    <property type="nucleotide sequence ID" value="NZ_JARJLM010000130.1"/>
</dbReference>
<proteinExistence type="predicted"/>
<evidence type="ECO:0000313" key="2">
    <source>
        <dbReference type="Proteomes" id="UP001216674"/>
    </source>
</evidence>
<gene>
    <name evidence="1" type="ORF">P3W85_07445</name>
</gene>
<dbReference type="Proteomes" id="UP001216674">
    <property type="component" value="Unassembled WGS sequence"/>
</dbReference>
<organism evidence="1 2">
    <name type="scientific">Cupriavidus basilensis</name>
    <dbReference type="NCBI Taxonomy" id="68895"/>
    <lineage>
        <taxon>Bacteria</taxon>
        <taxon>Pseudomonadati</taxon>
        <taxon>Pseudomonadota</taxon>
        <taxon>Betaproteobacteria</taxon>
        <taxon>Burkholderiales</taxon>
        <taxon>Burkholderiaceae</taxon>
        <taxon>Cupriavidus</taxon>
    </lineage>
</organism>
<sequence length="61" mass="6639">MVPLSLASLQARLTARQLQALALPESPPDLRLALMVREGAILTRPADYFIHCIRELAAQAG</sequence>
<keyword evidence="2" id="KW-1185">Reference proteome</keyword>
<comment type="caution">
    <text evidence="1">The sequence shown here is derived from an EMBL/GenBank/DDBJ whole genome shotgun (WGS) entry which is preliminary data.</text>
</comment>
<evidence type="ECO:0008006" key="3">
    <source>
        <dbReference type="Google" id="ProtNLM"/>
    </source>
</evidence>
<dbReference type="EMBL" id="JARJLM010000130">
    <property type="protein sequence ID" value="MDF3832779.1"/>
    <property type="molecule type" value="Genomic_DNA"/>
</dbReference>
<protein>
    <recommendedName>
        <fullName evidence="3">LysR family transcriptional regulator</fullName>
    </recommendedName>
</protein>
<reference evidence="1 2" key="1">
    <citation type="submission" date="2023-03" db="EMBL/GenBank/DDBJ databases">
        <title>Draft assemblies of triclosan tolerant bacteria isolated from returned activated sludge.</title>
        <authorList>
            <person name="Van Hamelsveld S."/>
        </authorList>
    </citation>
    <scope>NUCLEOTIDE SEQUENCE [LARGE SCALE GENOMIC DNA]</scope>
    <source>
        <strain evidence="1 2">GW210010_S58</strain>
    </source>
</reference>
<evidence type="ECO:0000313" key="1">
    <source>
        <dbReference type="EMBL" id="MDF3832779.1"/>
    </source>
</evidence>
<accession>A0ABT6AJZ9</accession>
<name>A0ABT6AJZ9_9BURK</name>